<dbReference type="InterPro" id="IPR024474">
    <property type="entry name" value="Znf_dom_IS66"/>
</dbReference>
<accession>A0A4Z1A3H8</accession>
<dbReference type="InterPro" id="IPR052344">
    <property type="entry name" value="Transposase-related"/>
</dbReference>
<dbReference type="PANTHER" id="PTHR33678:SF2">
    <property type="match status" value="1"/>
</dbReference>
<evidence type="ECO:0000259" key="2">
    <source>
        <dbReference type="Pfam" id="PF13005"/>
    </source>
</evidence>
<name>A0A4Z1A3H8_9LEPT</name>
<dbReference type="Pfam" id="PF03050">
    <property type="entry name" value="DDE_Tnp_IS66"/>
    <property type="match status" value="1"/>
</dbReference>
<keyword evidence="4" id="KW-1185">Reference proteome</keyword>
<dbReference type="AlphaFoldDB" id="A0A4Z1A3H8"/>
<feature type="domain" description="Transposase IS66 central" evidence="1">
    <location>
        <begin position="191"/>
        <end position="472"/>
    </location>
</feature>
<proteinExistence type="predicted"/>
<organism evidence="3 4">
    <name type="scientific">Leptospira jelokensis</name>
    <dbReference type="NCBI Taxonomy" id="2484931"/>
    <lineage>
        <taxon>Bacteria</taxon>
        <taxon>Pseudomonadati</taxon>
        <taxon>Spirochaetota</taxon>
        <taxon>Spirochaetia</taxon>
        <taxon>Leptospirales</taxon>
        <taxon>Leptospiraceae</taxon>
        <taxon>Leptospira</taxon>
    </lineage>
</organism>
<sequence>MDQSNLTENPDHIKNIHFKSNEEINKQEDVGDTPNEKDIHFKFDLNAFKSELFGTSSEYWSPTEVDDGLLFNEIELIYDDEKKLSNDNKKGTPCSYTNGISQVTSNPGHCSILDQLPVKNIIHDIPTSRKKCKCGQKLESIGSEQSDKVDFIPPQINVIRHIYLKYRCSKCNDSEIKIASSTPQFLSNEVADVGMLAYLFVSKFLKGIPFSRFGNIFSKYGFGISKTNLSNYAISSYKRLKYLENDFWKELYTSNYLQITETPVQFIQKERLTNTTQPYLYVLRGINRGKPIIRFYYIQNQNKEAISEKLKYYKGIIQTKGIYTFDALTEENSKIANSCCWGYFRKMFSEILTTDEKHEGATKIIQFIDEIYEIEDKTKHLSREERKLYRQTVSRRVIDKIFDTIDRKTFNNPSNQLYTQAIQLLNSHTNQLLVFMDHPELPLDTSLAENDLRPFANENEHWLFTENSEGAETSTFFYSLLETAKANGYDPDSYLKNLCLKVQSGETPKLFQVD</sequence>
<gene>
    <name evidence="3" type="ORF">EHQ62_01135</name>
</gene>
<dbReference type="Pfam" id="PF13005">
    <property type="entry name" value="zf-IS66"/>
    <property type="match status" value="1"/>
</dbReference>
<evidence type="ECO:0000259" key="1">
    <source>
        <dbReference type="Pfam" id="PF03050"/>
    </source>
</evidence>
<dbReference type="EMBL" id="RQGH01000007">
    <property type="protein sequence ID" value="TGL75472.1"/>
    <property type="molecule type" value="Genomic_DNA"/>
</dbReference>
<dbReference type="Proteomes" id="UP000297567">
    <property type="component" value="Unassembled WGS sequence"/>
</dbReference>
<evidence type="ECO:0000313" key="3">
    <source>
        <dbReference type="EMBL" id="TGL75472.1"/>
    </source>
</evidence>
<dbReference type="PANTHER" id="PTHR33678">
    <property type="entry name" value="BLL1576 PROTEIN"/>
    <property type="match status" value="1"/>
</dbReference>
<dbReference type="NCBIfam" id="NF033517">
    <property type="entry name" value="transpos_IS66"/>
    <property type="match status" value="1"/>
</dbReference>
<comment type="caution">
    <text evidence="3">The sequence shown here is derived from an EMBL/GenBank/DDBJ whole genome shotgun (WGS) entry which is preliminary data.</text>
</comment>
<evidence type="ECO:0000313" key="4">
    <source>
        <dbReference type="Proteomes" id="UP000297567"/>
    </source>
</evidence>
<dbReference type="InterPro" id="IPR004291">
    <property type="entry name" value="Transposase_IS66_central"/>
</dbReference>
<protein>
    <submittedName>
        <fullName evidence="3">IS66 family transposase</fullName>
    </submittedName>
</protein>
<feature type="domain" description="Transposase IS66 zinc-finger binding" evidence="2">
    <location>
        <begin position="130"/>
        <end position="171"/>
    </location>
</feature>
<reference evidence="3" key="1">
    <citation type="journal article" date="2019" name="PLoS Negl. Trop. Dis.">
        <title>Revisiting the worldwide diversity of Leptospira species in the environment.</title>
        <authorList>
            <person name="Vincent A.T."/>
            <person name="Schiettekatte O."/>
            <person name="Bourhy P."/>
            <person name="Veyrier F.J."/>
            <person name="Picardeau M."/>
        </authorList>
    </citation>
    <scope>NUCLEOTIDE SEQUENCE [LARGE SCALE GENOMIC DNA]</scope>
    <source>
        <strain evidence="3">201702451</strain>
    </source>
</reference>